<organism evidence="1 2">
    <name type="scientific">Morganella morganii</name>
    <name type="common">Proteus morganii</name>
    <dbReference type="NCBI Taxonomy" id="582"/>
    <lineage>
        <taxon>Bacteria</taxon>
        <taxon>Pseudomonadati</taxon>
        <taxon>Pseudomonadota</taxon>
        <taxon>Gammaproteobacteria</taxon>
        <taxon>Enterobacterales</taxon>
        <taxon>Morganellaceae</taxon>
        <taxon>Morganella</taxon>
    </lineage>
</organism>
<dbReference type="Proteomes" id="UP001182247">
    <property type="component" value="Unassembled WGS sequence"/>
</dbReference>
<name>A0AAE4FDM3_MORMO</name>
<proteinExistence type="predicted"/>
<dbReference type="AlphaFoldDB" id="A0AAE4FDM3"/>
<accession>A0AAE4FDM3</accession>
<evidence type="ECO:0000313" key="1">
    <source>
        <dbReference type="EMBL" id="MDS0898011.1"/>
    </source>
</evidence>
<dbReference type="RefSeq" id="WP_109882349.1">
    <property type="nucleotide sequence ID" value="NZ_BGLW01000018.1"/>
</dbReference>
<sequence>MKLISQNLTVVDFFKNGGVLIYEVKANEVDESNPNFYKLPEIQSKLSTGFELSPPDIIHYPKEAALISAYGDDWTRFITRVYRAGGRIIYRQITPGIYHAECKLWC</sequence>
<dbReference type="EMBL" id="JAPKIY010000013">
    <property type="protein sequence ID" value="MDS0898011.1"/>
    <property type="molecule type" value="Genomic_DNA"/>
</dbReference>
<evidence type="ECO:0000313" key="2">
    <source>
        <dbReference type="Proteomes" id="UP001182247"/>
    </source>
</evidence>
<comment type="caution">
    <text evidence="1">The sequence shown here is derived from an EMBL/GenBank/DDBJ whole genome shotgun (WGS) entry which is preliminary data.</text>
</comment>
<gene>
    <name evidence="1" type="ORF">OSC06_08495</name>
</gene>
<reference evidence="1" key="1">
    <citation type="submission" date="2023-02" db="EMBL/GenBank/DDBJ databases">
        <title>Detection, antimicrobial susceptibility and genomic characterization of NDM-producing species of Morganellaceae, Yersiniaceae, and Enterobacteriaceae other than Klebsiella.</title>
        <authorList>
            <person name="Camargo C.H."/>
            <person name="Sacchi C.T."/>
            <person name="Campos K.R."/>
        </authorList>
    </citation>
    <scope>NUCLEOTIDE SEQUENCE</scope>
    <source>
        <strain evidence="1">1189_21</strain>
    </source>
</reference>
<protein>
    <submittedName>
        <fullName evidence="1">Uncharacterized protein</fullName>
    </submittedName>
</protein>